<name>A0ABS5T2H6_9GAMM</name>
<dbReference type="Gene3D" id="3.40.630.10">
    <property type="entry name" value="Zn peptidases"/>
    <property type="match status" value="1"/>
</dbReference>
<feature type="domain" description="Peptidase M20 dimerisation" evidence="2">
    <location>
        <begin position="187"/>
        <end position="280"/>
    </location>
</feature>
<keyword evidence="1" id="KW-0378">Hydrolase</keyword>
<dbReference type="Gene3D" id="3.30.70.360">
    <property type="match status" value="1"/>
</dbReference>
<sequence>MHYEPELIDELVALRRSLHQHPEVAFEEVVTAAAVESYLQRCNMDEIHTGIGQTGIVAVLHGNRPGKMIALRADMDALPMQEGRDQTEVEYCSHLAGRFHGCGHDGHTVMLLGAAKILAKHRHFSGTLVFIFQCAEENLLGAKAMLDDGLYTRFPFDEIYGLHNMPGRARGVIEVNQAATLTASDIFTLTLQGKGGHGAVPERCVDPIVMAARLIADYQTIISRSISPLQTATISFGSIQGGSSHNIIPDKVILSGTVRTYDPQVRIEVKQRMQQLLDSVTQGYGGKGEITYIAGCPSVINDDKLARELVTAFQQWRGIESCYLANSPVGPSEDFAFYLAHAPGVYGFLGIGEKPMCHHPHYDFDDSVIGQGIDWWINIAVTRLSYQR</sequence>
<evidence type="ECO:0000313" key="3">
    <source>
        <dbReference type="EMBL" id="MBT0726559.1"/>
    </source>
</evidence>
<dbReference type="Pfam" id="PF01546">
    <property type="entry name" value="Peptidase_M20"/>
    <property type="match status" value="1"/>
</dbReference>
<gene>
    <name evidence="3" type="ORF">HGT73_04040</name>
</gene>
<dbReference type="Proteomes" id="UP000786875">
    <property type="component" value="Unassembled WGS sequence"/>
</dbReference>
<dbReference type="InterPro" id="IPR011650">
    <property type="entry name" value="Peptidase_M20_dimer"/>
</dbReference>
<dbReference type="PANTHER" id="PTHR11014:SF63">
    <property type="entry name" value="METALLOPEPTIDASE, PUTATIVE (AFU_ORTHOLOGUE AFUA_6G09600)-RELATED"/>
    <property type="match status" value="1"/>
</dbReference>
<dbReference type="RefSeq" id="WP_214212373.1">
    <property type="nucleotide sequence ID" value="NZ_JABBFO010000002.1"/>
</dbReference>
<accession>A0ABS5T2H6</accession>
<proteinExistence type="predicted"/>
<keyword evidence="4" id="KW-1185">Reference proteome</keyword>
<comment type="caution">
    <text evidence="3">The sequence shown here is derived from an EMBL/GenBank/DDBJ whole genome shotgun (WGS) entry which is preliminary data.</text>
</comment>
<dbReference type="SUPFAM" id="SSF53187">
    <property type="entry name" value="Zn-dependent exopeptidases"/>
    <property type="match status" value="1"/>
</dbReference>
<dbReference type="EMBL" id="JABBFO010000002">
    <property type="protein sequence ID" value="MBT0726559.1"/>
    <property type="molecule type" value="Genomic_DNA"/>
</dbReference>
<dbReference type="PANTHER" id="PTHR11014">
    <property type="entry name" value="PEPTIDASE M20 FAMILY MEMBER"/>
    <property type="match status" value="1"/>
</dbReference>
<organism evidence="3 4">
    <name type="scientific">Rosenbergiella australiborealis</name>
    <dbReference type="NCBI Taxonomy" id="1544696"/>
    <lineage>
        <taxon>Bacteria</taxon>
        <taxon>Pseudomonadati</taxon>
        <taxon>Pseudomonadota</taxon>
        <taxon>Gammaproteobacteria</taxon>
        <taxon>Enterobacterales</taxon>
        <taxon>Erwiniaceae</taxon>
        <taxon>Rosenbergiella</taxon>
    </lineage>
</organism>
<evidence type="ECO:0000259" key="2">
    <source>
        <dbReference type="Pfam" id="PF07687"/>
    </source>
</evidence>
<reference evidence="3 4" key="1">
    <citation type="submission" date="2020-04" db="EMBL/GenBank/DDBJ databases">
        <title>Genome sequencing of Rosenbergiella species.</title>
        <authorList>
            <person name="Alvarez-Perez S."/>
            <person name="Lievens B."/>
        </authorList>
    </citation>
    <scope>NUCLEOTIDE SEQUENCE [LARGE SCALE GENOMIC DNA]</scope>
    <source>
        <strain evidence="3 4">CdVSA20.1</strain>
    </source>
</reference>
<dbReference type="SUPFAM" id="SSF55031">
    <property type="entry name" value="Bacterial exopeptidase dimerisation domain"/>
    <property type="match status" value="1"/>
</dbReference>
<dbReference type="InterPro" id="IPR002933">
    <property type="entry name" value="Peptidase_M20"/>
</dbReference>
<dbReference type="InterPro" id="IPR036264">
    <property type="entry name" value="Bact_exopeptidase_dim_dom"/>
</dbReference>
<dbReference type="InterPro" id="IPR017439">
    <property type="entry name" value="Amidohydrolase"/>
</dbReference>
<dbReference type="Pfam" id="PF07687">
    <property type="entry name" value="M20_dimer"/>
    <property type="match status" value="1"/>
</dbReference>
<evidence type="ECO:0000256" key="1">
    <source>
        <dbReference type="ARBA" id="ARBA00022801"/>
    </source>
</evidence>
<dbReference type="PIRSF" id="PIRSF005962">
    <property type="entry name" value="Pept_M20D_amidohydro"/>
    <property type="match status" value="1"/>
</dbReference>
<protein>
    <submittedName>
        <fullName evidence="3">Amidohydrolase</fullName>
    </submittedName>
</protein>
<evidence type="ECO:0000313" key="4">
    <source>
        <dbReference type="Proteomes" id="UP000786875"/>
    </source>
</evidence>
<dbReference type="NCBIfam" id="TIGR01891">
    <property type="entry name" value="amidohydrolases"/>
    <property type="match status" value="1"/>
</dbReference>